<keyword evidence="6" id="KW-1185">Reference proteome</keyword>
<evidence type="ECO:0000256" key="1">
    <source>
        <dbReference type="ARBA" id="ARBA00023015"/>
    </source>
</evidence>
<dbReference type="SMART" id="SM00530">
    <property type="entry name" value="HTH_XRE"/>
    <property type="match status" value="1"/>
</dbReference>
<feature type="domain" description="HTH cro/C1-type" evidence="4">
    <location>
        <begin position="39"/>
        <end position="94"/>
    </location>
</feature>
<reference evidence="6" key="1">
    <citation type="submission" date="2017-06" db="EMBL/GenBank/DDBJ databases">
        <authorList>
            <person name="Varghese N."/>
            <person name="Submissions S."/>
        </authorList>
    </citation>
    <scope>NUCLEOTIDE SEQUENCE [LARGE SCALE GENOMIC DNA]</scope>
    <source>
        <strain evidence="6">CIP 108523</strain>
    </source>
</reference>
<keyword evidence="2" id="KW-0238">DNA-binding</keyword>
<protein>
    <submittedName>
        <fullName evidence="5">Phage repressor protein C, contains Cro/C1-type HTH and peptisase s24 domains</fullName>
    </submittedName>
</protein>
<dbReference type="CDD" id="cd00093">
    <property type="entry name" value="HTH_XRE"/>
    <property type="match status" value="1"/>
</dbReference>
<dbReference type="InterPro" id="IPR001387">
    <property type="entry name" value="Cro/C1-type_HTH"/>
</dbReference>
<dbReference type="SUPFAM" id="SSF51306">
    <property type="entry name" value="LexA/Signal peptidase"/>
    <property type="match status" value="1"/>
</dbReference>
<keyword evidence="1" id="KW-0805">Transcription regulation</keyword>
<dbReference type="PROSITE" id="PS50943">
    <property type="entry name" value="HTH_CROC1"/>
    <property type="match status" value="1"/>
</dbReference>
<dbReference type="RefSeq" id="WP_089359356.1">
    <property type="nucleotide sequence ID" value="NZ_FZOG01000002.1"/>
</dbReference>
<dbReference type="Pfam" id="PF01381">
    <property type="entry name" value="HTH_3"/>
    <property type="match status" value="1"/>
</dbReference>
<dbReference type="Pfam" id="PF00717">
    <property type="entry name" value="Peptidase_S24"/>
    <property type="match status" value="1"/>
</dbReference>
<dbReference type="InterPro" id="IPR036286">
    <property type="entry name" value="LexA/Signal_pep-like_sf"/>
</dbReference>
<accession>A0A239CAG5</accession>
<evidence type="ECO:0000313" key="5">
    <source>
        <dbReference type="EMBL" id="SNS16343.1"/>
    </source>
</evidence>
<dbReference type="Gene3D" id="2.10.109.10">
    <property type="entry name" value="Umud Fragment, subunit A"/>
    <property type="match status" value="1"/>
</dbReference>
<evidence type="ECO:0000259" key="4">
    <source>
        <dbReference type="PROSITE" id="PS50943"/>
    </source>
</evidence>
<dbReference type="CDD" id="cd06529">
    <property type="entry name" value="S24_LexA-like"/>
    <property type="match status" value="1"/>
</dbReference>
<name>A0A239CAG5_9PSED</name>
<dbReference type="Gene3D" id="1.10.260.40">
    <property type="entry name" value="lambda repressor-like DNA-binding domains"/>
    <property type="match status" value="1"/>
</dbReference>
<dbReference type="SUPFAM" id="SSF47413">
    <property type="entry name" value="lambda repressor-like DNA-binding domains"/>
    <property type="match status" value="1"/>
</dbReference>
<evidence type="ECO:0000256" key="2">
    <source>
        <dbReference type="ARBA" id="ARBA00023125"/>
    </source>
</evidence>
<dbReference type="InterPro" id="IPR039418">
    <property type="entry name" value="LexA-like"/>
</dbReference>
<organism evidence="5 6">
    <name type="scientific">Pseudomonas segetis</name>
    <dbReference type="NCBI Taxonomy" id="298908"/>
    <lineage>
        <taxon>Bacteria</taxon>
        <taxon>Pseudomonadati</taxon>
        <taxon>Pseudomonadota</taxon>
        <taxon>Gammaproteobacteria</taxon>
        <taxon>Pseudomonadales</taxon>
        <taxon>Pseudomonadaceae</taxon>
        <taxon>Pseudomonas</taxon>
    </lineage>
</organism>
<dbReference type="InterPro" id="IPR015927">
    <property type="entry name" value="Peptidase_S24_S26A/B/C"/>
</dbReference>
<proteinExistence type="predicted"/>
<dbReference type="PANTHER" id="PTHR40661:SF3">
    <property type="entry name" value="FELS-1 PROPHAGE TRANSCRIPTIONAL REGULATOR"/>
    <property type="match status" value="1"/>
</dbReference>
<dbReference type="InterPro" id="IPR010982">
    <property type="entry name" value="Lambda_DNA-bd_dom_sf"/>
</dbReference>
<dbReference type="GO" id="GO:0003677">
    <property type="term" value="F:DNA binding"/>
    <property type="evidence" value="ECO:0007669"/>
    <property type="project" value="UniProtKB-KW"/>
</dbReference>
<dbReference type="AlphaFoldDB" id="A0A239CAG5"/>
<gene>
    <name evidence="5" type="ORF">SAMN05216255_1562</name>
</gene>
<dbReference type="Proteomes" id="UP000242915">
    <property type="component" value="Unassembled WGS sequence"/>
</dbReference>
<keyword evidence="3" id="KW-0804">Transcription</keyword>
<evidence type="ECO:0000313" key="6">
    <source>
        <dbReference type="Proteomes" id="UP000242915"/>
    </source>
</evidence>
<dbReference type="EMBL" id="FZOG01000002">
    <property type="protein sequence ID" value="SNS16343.1"/>
    <property type="molecule type" value="Genomic_DNA"/>
</dbReference>
<dbReference type="PANTHER" id="PTHR40661">
    <property type="match status" value="1"/>
</dbReference>
<evidence type="ECO:0000256" key="3">
    <source>
        <dbReference type="ARBA" id="ARBA00023163"/>
    </source>
</evidence>
<sequence length="250" mass="28156">MNVYELKHTEIKTESTEIQRYMLNFSRLKIHGMERHERIAKAIRESGLKKQEVAKACGVANSAVTQWINGDSKSMKPENLFALAKLTGFSPKWLAIEEGPEVLDDESPLDGYELVPQLTAKAAMGNGYANDHVEVKGGLAFKREWLNRLHAPIGACSVIYAMGSSMEPTINDGEVVLINHEHQDPVDGRIYVLRRADGEVIIKRLVKQMTGWLIRSDNEDKRRYPDEPISPDGLQHVEILGRVIWRGGEL</sequence>